<accession>S5DYQ3</accession>
<keyword evidence="1" id="KW-1133">Transmembrane helix</keyword>
<feature type="transmembrane region" description="Helical" evidence="1">
    <location>
        <begin position="31"/>
        <end position="64"/>
    </location>
</feature>
<sequence>MTKLNLKLIMLDYNFLVNINKRIFMREHELYLSYLIVFIDYLNVFPVFLRIYLLMSFHILLLYANPQLCSHSNQHLYIGIPEIFHSKYFQIIKKVYTVSIGFFIIQLYI</sequence>
<dbReference type="EMBL" id="KC752212">
    <property type="protein sequence ID" value="AGQ20112.1"/>
    <property type="molecule type" value="Genomic_DNA"/>
</dbReference>
<name>S5DYQ3_9VIRU</name>
<keyword evidence="1" id="KW-0812">Transmembrane</keyword>
<keyword evidence="1" id="KW-0472">Membrane</keyword>
<reference evidence="2" key="1">
    <citation type="journal article" date="2013" name="J. Gen. Virol.">
        <title>Ultrastructural and genomic characterization of a second banchine polydnavirus confirms the existence of shared features within this ichnovirus lineage.</title>
        <authorList>
            <person name="Djoumad A."/>
            <person name="Stoltz D."/>
            <person name="Beliveau C."/>
            <person name="Boyle B."/>
            <person name="Kuhn L."/>
            <person name="Cusson M."/>
        </authorList>
    </citation>
    <scope>NUCLEOTIDE SEQUENCE</scope>
</reference>
<proteinExistence type="predicted"/>
<evidence type="ECO:0000256" key="1">
    <source>
        <dbReference type="SAM" id="Phobius"/>
    </source>
</evidence>
<organism evidence="2">
    <name type="scientific">Apophua simplicipes ichnovirus</name>
    <dbReference type="NCBI Taxonomy" id="1329648"/>
    <lineage>
        <taxon>Viruses</taxon>
        <taxon>Viruses incertae sedis</taxon>
        <taxon>Polydnaviriformidae</taxon>
        <taxon>Ichnoviriform</taxon>
    </lineage>
</organism>
<evidence type="ECO:0000313" key="2">
    <source>
        <dbReference type="EMBL" id="AGQ20112.1"/>
    </source>
</evidence>
<protein>
    <submittedName>
        <fullName evidence="2">AsIV-cont00006-ORF1</fullName>
    </submittedName>
</protein>